<evidence type="ECO:0000256" key="1">
    <source>
        <dbReference type="ARBA" id="ARBA00000382"/>
    </source>
</evidence>
<dbReference type="Gramene" id="A04p03610.2_BraZ1">
    <property type="protein sequence ID" value="A04p03610.2_BraZ1.CDS"/>
    <property type="gene ID" value="A04g03610.2_BraZ1"/>
</dbReference>
<dbReference type="Gene3D" id="3.20.20.80">
    <property type="entry name" value="Glycosidases"/>
    <property type="match status" value="1"/>
</dbReference>
<dbReference type="Pfam" id="PF00332">
    <property type="entry name" value="Glyco_hydro_17"/>
    <property type="match status" value="1"/>
</dbReference>
<name>A0A8D9HTB3_BRACM</name>
<dbReference type="Proteomes" id="UP000694005">
    <property type="component" value="Chromosome A04"/>
</dbReference>
<accession>A0A8D9HTB3</accession>
<evidence type="ECO:0000256" key="3">
    <source>
        <dbReference type="ARBA" id="ARBA00012780"/>
    </source>
</evidence>
<organism evidence="8 9">
    <name type="scientific">Brassica campestris</name>
    <name type="common">Field mustard</name>
    <dbReference type="NCBI Taxonomy" id="3711"/>
    <lineage>
        <taxon>Eukaryota</taxon>
        <taxon>Viridiplantae</taxon>
        <taxon>Streptophyta</taxon>
        <taxon>Embryophyta</taxon>
        <taxon>Tracheophyta</taxon>
        <taxon>Spermatophyta</taxon>
        <taxon>Magnoliopsida</taxon>
        <taxon>eudicotyledons</taxon>
        <taxon>Gunneridae</taxon>
        <taxon>Pentapetalae</taxon>
        <taxon>rosids</taxon>
        <taxon>malvids</taxon>
        <taxon>Brassicales</taxon>
        <taxon>Brassicaceae</taxon>
        <taxon>Brassiceae</taxon>
        <taxon>Brassica</taxon>
    </lineage>
</organism>
<evidence type="ECO:0000256" key="7">
    <source>
        <dbReference type="SAM" id="SignalP"/>
    </source>
</evidence>
<dbReference type="SUPFAM" id="SSF51445">
    <property type="entry name" value="(Trans)glycosidases"/>
    <property type="match status" value="1"/>
</dbReference>
<gene>
    <name evidence="8" type="ORF">BRAPAZ1V2_A04P03610.2</name>
</gene>
<dbReference type="InterPro" id="IPR000490">
    <property type="entry name" value="Glyco_hydro_17"/>
</dbReference>
<feature type="non-terminal residue" evidence="8">
    <location>
        <position position="204"/>
    </location>
</feature>
<proteinExistence type="inferred from homology"/>
<comment type="similarity">
    <text evidence="2 6">Belongs to the glycosyl hydrolase 17 family.</text>
</comment>
<dbReference type="EMBL" id="LS974620">
    <property type="protein sequence ID" value="CAG7905460.1"/>
    <property type="molecule type" value="Genomic_DNA"/>
</dbReference>
<keyword evidence="7" id="KW-0732">Signal</keyword>
<keyword evidence="4" id="KW-0378">Hydrolase</keyword>
<dbReference type="InterPro" id="IPR017853">
    <property type="entry name" value="GH"/>
</dbReference>
<sequence length="204" mass="22936">MSHHRSSCLASIPLLLLILSFLLASFFDTAAGQIGVCYGRIGNNLPRPADVVAFYGQRNIRLMRLYDPDHEVLAALQGSNIELILDVPNSYLARIYYFQSQADTWVSNYVRNYTKGVKFRYISVGNEVQPLEQNAIFLLSAMQKIERAVSNLGIKVSTTIDLERIVHTGVLELYRASDSFLGKQEISSALNDGFYSYQNLFLAL</sequence>
<evidence type="ECO:0000256" key="6">
    <source>
        <dbReference type="RuleBase" id="RU004335"/>
    </source>
</evidence>
<evidence type="ECO:0000256" key="2">
    <source>
        <dbReference type="ARBA" id="ARBA00008773"/>
    </source>
</evidence>
<feature type="signal peptide" evidence="7">
    <location>
        <begin position="1"/>
        <end position="32"/>
    </location>
</feature>
<feature type="chain" id="PRO_5034063463" description="glucan endo-1,3-beta-D-glucosidase" evidence="7">
    <location>
        <begin position="33"/>
        <end position="204"/>
    </location>
</feature>
<evidence type="ECO:0000313" key="9">
    <source>
        <dbReference type="Proteomes" id="UP000694005"/>
    </source>
</evidence>
<dbReference type="InterPro" id="IPR044965">
    <property type="entry name" value="Glyco_hydro_17_plant"/>
</dbReference>
<dbReference type="GO" id="GO:0042973">
    <property type="term" value="F:glucan endo-1,3-beta-D-glucosidase activity"/>
    <property type="evidence" value="ECO:0007669"/>
    <property type="project" value="UniProtKB-EC"/>
</dbReference>
<comment type="catalytic activity">
    <reaction evidence="1">
        <text>Hydrolysis of (1-&gt;3)-beta-D-glucosidic linkages in (1-&gt;3)-beta-D-glucans.</text>
        <dbReference type="EC" id="3.2.1.39"/>
    </reaction>
</comment>
<keyword evidence="5" id="KW-0326">Glycosidase</keyword>
<evidence type="ECO:0000256" key="5">
    <source>
        <dbReference type="ARBA" id="ARBA00023295"/>
    </source>
</evidence>
<evidence type="ECO:0000313" key="8">
    <source>
        <dbReference type="EMBL" id="CAG7905460.1"/>
    </source>
</evidence>
<evidence type="ECO:0000256" key="4">
    <source>
        <dbReference type="ARBA" id="ARBA00022801"/>
    </source>
</evidence>
<reference evidence="8 9" key="1">
    <citation type="submission" date="2021-07" db="EMBL/GenBank/DDBJ databases">
        <authorList>
            <consortium name="Genoscope - CEA"/>
            <person name="William W."/>
        </authorList>
    </citation>
    <scope>NUCLEOTIDE SEQUENCE [LARGE SCALE GENOMIC DNA]</scope>
</reference>
<dbReference type="AlphaFoldDB" id="A0A8D9HTB3"/>
<protein>
    <recommendedName>
        <fullName evidence="3">glucan endo-1,3-beta-D-glucosidase</fullName>
        <ecNumber evidence="3">3.2.1.39</ecNumber>
    </recommendedName>
</protein>
<dbReference type="EC" id="3.2.1.39" evidence="3"/>
<dbReference type="GO" id="GO:0005975">
    <property type="term" value="P:carbohydrate metabolic process"/>
    <property type="evidence" value="ECO:0007669"/>
    <property type="project" value="InterPro"/>
</dbReference>
<dbReference type="PANTHER" id="PTHR32227">
    <property type="entry name" value="GLUCAN ENDO-1,3-BETA-GLUCOSIDASE BG1-RELATED-RELATED"/>
    <property type="match status" value="1"/>
</dbReference>